<accession>A0ACD4VT59</accession>
<gene>
    <name evidence="1" type="primary">terL</name>
    <name evidence="1" type="ORF">PZA08_14380</name>
</gene>
<keyword evidence="2" id="KW-1185">Reference proteome</keyword>
<name>A0ACD4VT59_9CAUL</name>
<dbReference type="EMBL" id="CP119180">
    <property type="protein sequence ID" value="WOB80084.1"/>
    <property type="molecule type" value="Genomic_DNA"/>
</dbReference>
<protein>
    <submittedName>
        <fullName evidence="1">Phage terminase large subunit</fullName>
    </submittedName>
</protein>
<sequence>MTPSSRELLQADFRLFIVYVWKAVLRLPKPTRVQLDIAAFLASGGTRRMIQAFRGVGKSFLTCAYVVWRLWRDPQLKILIVSKSEESAKESANLIMAIIWHEAGDDLWSELRPSPEQRASILSFDVGPAIADKQPSVKALGIGGQLPGNRADIIIPDDIEVLGNADTEHARQKLMDQATEFEAIIKPTDEAEITYLGTPQTVMSVYSRLPEKGYDIRVWPARYPARDRLHRYGNRLAPMLVADIEKWPAVQDCDPDAAGGQPTCSRFDELQLSRREVGMKSAKFALQYMLDTALSDSQRYPLKCRDLIVMDVPRKLAPVSVEWASGPAQLLGINNVGLDGDSFYRPMFYSEKDLLPYTGAVMTIDPSGRGKDETAYCVTKFLKGMIYVRRWGGFQDGHGVETLEALAKIAKEEEVTAIQVEGGNMGGSAFAQLLQPVVNRLRPCRIEEKSVPRTRKEERIIAVLEPVMKQHRLVMDTRVIDEDGREDDVEKRGLFQMTRMMDRTGALQRDDRIDALAQSVAYWTEYLDADTKKSLSAHEAKKAREEDRIRWKGTAQGRRDEASRNPIKRGQSRPMRRR</sequence>
<reference evidence="1" key="1">
    <citation type="submission" date="2023-03" db="EMBL/GenBank/DDBJ databases">
        <title>Genome sequence of Brevundimonas nasdae SJTX8.</title>
        <authorList>
            <person name="Liang R."/>
        </authorList>
    </citation>
    <scope>NUCLEOTIDE SEQUENCE</scope>
    <source>
        <strain evidence="1">X8</strain>
    </source>
</reference>
<evidence type="ECO:0000313" key="1">
    <source>
        <dbReference type="EMBL" id="WOB80084.1"/>
    </source>
</evidence>
<dbReference type="Proteomes" id="UP001302493">
    <property type="component" value="Chromosome"/>
</dbReference>
<evidence type="ECO:0000313" key="2">
    <source>
        <dbReference type="Proteomes" id="UP001302493"/>
    </source>
</evidence>
<organism evidence="1 2">
    <name type="scientific">Brevundimonas nasdae</name>
    <dbReference type="NCBI Taxonomy" id="172043"/>
    <lineage>
        <taxon>Bacteria</taxon>
        <taxon>Pseudomonadati</taxon>
        <taxon>Pseudomonadota</taxon>
        <taxon>Alphaproteobacteria</taxon>
        <taxon>Caulobacterales</taxon>
        <taxon>Caulobacteraceae</taxon>
        <taxon>Brevundimonas</taxon>
    </lineage>
</organism>
<proteinExistence type="predicted"/>